<sequence length="256" mass="29075">MGSKRRNMFYQNKKQETTEIGARNLPLFYDLFLCGRVTVGHEIGIGPIAFDHTSSARRFCGQEMPVEEWPRESERSWDDAIGQEQEDRTWPRWTKPSEDAGPPRGIHLCSLFTIVLVNIEILSLLDGAKNRASIVNIGGRRLQDGNKLVPILNIPVERSKYRVRWVWTHGRFGMWSQRTSGMTLFLDFIYGLIARILNRRCPTELKFVESRVHVGSVGTVPPVKNKRVNRANITSTDGRARSRAPSSATILAILMA</sequence>
<protein>
    <submittedName>
        <fullName evidence="1">Uncharacterized protein</fullName>
    </submittedName>
</protein>
<evidence type="ECO:0000313" key="2">
    <source>
        <dbReference type="Proteomes" id="UP001558652"/>
    </source>
</evidence>
<dbReference type="EMBL" id="JBFDAA010000014">
    <property type="protein sequence ID" value="KAL1122246.1"/>
    <property type="molecule type" value="Genomic_DNA"/>
</dbReference>
<reference evidence="1 2" key="1">
    <citation type="submission" date="2024-07" db="EMBL/GenBank/DDBJ databases">
        <title>Chromosome-level genome assembly of the water stick insect Ranatra chinensis (Heteroptera: Nepidae).</title>
        <authorList>
            <person name="Liu X."/>
        </authorList>
    </citation>
    <scope>NUCLEOTIDE SEQUENCE [LARGE SCALE GENOMIC DNA]</scope>
    <source>
        <strain evidence="1">Cailab_2021Rc</strain>
        <tissue evidence="1">Muscle</tissue>
    </source>
</reference>
<comment type="caution">
    <text evidence="1">The sequence shown here is derived from an EMBL/GenBank/DDBJ whole genome shotgun (WGS) entry which is preliminary data.</text>
</comment>
<organism evidence="1 2">
    <name type="scientific">Ranatra chinensis</name>
    <dbReference type="NCBI Taxonomy" id="642074"/>
    <lineage>
        <taxon>Eukaryota</taxon>
        <taxon>Metazoa</taxon>
        <taxon>Ecdysozoa</taxon>
        <taxon>Arthropoda</taxon>
        <taxon>Hexapoda</taxon>
        <taxon>Insecta</taxon>
        <taxon>Pterygota</taxon>
        <taxon>Neoptera</taxon>
        <taxon>Paraneoptera</taxon>
        <taxon>Hemiptera</taxon>
        <taxon>Heteroptera</taxon>
        <taxon>Panheteroptera</taxon>
        <taxon>Nepomorpha</taxon>
        <taxon>Nepidae</taxon>
        <taxon>Ranatrinae</taxon>
        <taxon>Ranatra</taxon>
    </lineage>
</organism>
<accession>A0ABD0Y499</accession>
<keyword evidence="2" id="KW-1185">Reference proteome</keyword>
<evidence type="ECO:0000313" key="1">
    <source>
        <dbReference type="EMBL" id="KAL1122246.1"/>
    </source>
</evidence>
<name>A0ABD0Y499_9HEMI</name>
<dbReference type="AlphaFoldDB" id="A0ABD0Y499"/>
<gene>
    <name evidence="1" type="ORF">AAG570_003651</name>
</gene>
<proteinExistence type="predicted"/>
<dbReference type="Proteomes" id="UP001558652">
    <property type="component" value="Unassembled WGS sequence"/>
</dbReference>